<comment type="caution">
    <text evidence="2">The sequence shown here is derived from an EMBL/GenBank/DDBJ whole genome shotgun (WGS) entry which is preliminary data.</text>
</comment>
<feature type="signal peptide" evidence="1">
    <location>
        <begin position="1"/>
        <end position="20"/>
    </location>
</feature>
<protein>
    <submittedName>
        <fullName evidence="2">Type IX secretion system membrane protein PorP/SprF</fullName>
    </submittedName>
</protein>
<evidence type="ECO:0000313" key="2">
    <source>
        <dbReference type="EMBL" id="MBT1695574.1"/>
    </source>
</evidence>
<keyword evidence="1" id="KW-0732">Signal</keyword>
<evidence type="ECO:0000256" key="1">
    <source>
        <dbReference type="SAM" id="SignalP"/>
    </source>
</evidence>
<keyword evidence="3" id="KW-1185">Reference proteome</keyword>
<sequence length="304" mass="33692">MRRSLLLLVFFSVISICSWAQTDPLYAQYLNNPLLINPAYSGLNNHFTAAASYRKQWAGFDGSPTTFNVNGHTSLLDNKMGAGLMVVKDQVGANSNTEVHATYAYKLDLKNKYLSFGLQAGVVNFRSNNGDLNPYDPGDPLFTGTFNTTKPSFGAGAIFHSDRYFLGVSVPRLLKATASYTDTTEATLYNRHFYAMGAYVIFLNEHIRLKPSVLLKGVKGSRLSADLNFAANLNEKYTAGVFTRNFNTYGLLVQMKLGDQYRFGYVFEVPTNNSVGARFTSHELTFGINLALLRSHDSLAVTNF</sequence>
<dbReference type="Proteomes" id="UP001319200">
    <property type="component" value="Unassembled WGS sequence"/>
</dbReference>
<dbReference type="InterPro" id="IPR019861">
    <property type="entry name" value="PorP/SprF_Bacteroidetes"/>
</dbReference>
<name>A0AAP2GH22_9BACT</name>
<dbReference type="RefSeq" id="WP_254160032.1">
    <property type="nucleotide sequence ID" value="NZ_JAHESF010000002.1"/>
</dbReference>
<gene>
    <name evidence="2" type="ORF">KK083_01715</name>
</gene>
<dbReference type="Pfam" id="PF11751">
    <property type="entry name" value="PorP_SprF"/>
    <property type="match status" value="1"/>
</dbReference>
<reference evidence="2 3" key="1">
    <citation type="submission" date="2021-05" db="EMBL/GenBank/DDBJ databases">
        <title>A Polyphasic approach of four new species of the genus Ohtaekwangia: Ohtaekwangia histidinii sp. nov., Ohtaekwangia cretensis sp. nov., Ohtaekwangia indiensis sp. nov., Ohtaekwangia reichenbachii sp. nov. from diverse environment.</title>
        <authorList>
            <person name="Octaviana S."/>
        </authorList>
    </citation>
    <scope>NUCLEOTIDE SEQUENCE [LARGE SCALE GENOMIC DNA]</scope>
    <source>
        <strain evidence="2 3">PWU4</strain>
    </source>
</reference>
<evidence type="ECO:0000313" key="3">
    <source>
        <dbReference type="Proteomes" id="UP001319200"/>
    </source>
</evidence>
<dbReference type="EMBL" id="JAHESF010000002">
    <property type="protein sequence ID" value="MBT1695574.1"/>
    <property type="molecule type" value="Genomic_DNA"/>
</dbReference>
<proteinExistence type="predicted"/>
<accession>A0AAP2GH22</accession>
<feature type="chain" id="PRO_5043014126" evidence="1">
    <location>
        <begin position="21"/>
        <end position="304"/>
    </location>
</feature>
<dbReference type="NCBIfam" id="TIGR03519">
    <property type="entry name" value="T9SS_PorP_fam"/>
    <property type="match status" value="1"/>
</dbReference>
<dbReference type="AlphaFoldDB" id="A0AAP2GH22"/>
<organism evidence="2 3">
    <name type="scientific">Chryseosolibacter histidini</name>
    <dbReference type="NCBI Taxonomy" id="2782349"/>
    <lineage>
        <taxon>Bacteria</taxon>
        <taxon>Pseudomonadati</taxon>
        <taxon>Bacteroidota</taxon>
        <taxon>Cytophagia</taxon>
        <taxon>Cytophagales</taxon>
        <taxon>Chryseotaleaceae</taxon>
        <taxon>Chryseosolibacter</taxon>
    </lineage>
</organism>